<sequence>MKLVCTSGRISNSCTKRRHLYKTCAIQFIHRLFHKYEENIWPICTT</sequence>
<organism evidence="1">
    <name type="scientific">Anguilla anguilla</name>
    <name type="common">European freshwater eel</name>
    <name type="synonym">Muraena anguilla</name>
    <dbReference type="NCBI Taxonomy" id="7936"/>
    <lineage>
        <taxon>Eukaryota</taxon>
        <taxon>Metazoa</taxon>
        <taxon>Chordata</taxon>
        <taxon>Craniata</taxon>
        <taxon>Vertebrata</taxon>
        <taxon>Euteleostomi</taxon>
        <taxon>Actinopterygii</taxon>
        <taxon>Neopterygii</taxon>
        <taxon>Teleostei</taxon>
        <taxon>Anguilliformes</taxon>
        <taxon>Anguillidae</taxon>
        <taxon>Anguilla</taxon>
    </lineage>
</organism>
<proteinExistence type="predicted"/>
<protein>
    <submittedName>
        <fullName evidence="1">Uncharacterized protein</fullName>
    </submittedName>
</protein>
<reference evidence="1" key="1">
    <citation type="submission" date="2014-11" db="EMBL/GenBank/DDBJ databases">
        <authorList>
            <person name="Amaro Gonzalez C."/>
        </authorList>
    </citation>
    <scope>NUCLEOTIDE SEQUENCE</scope>
</reference>
<dbReference type="AlphaFoldDB" id="A0A0E9XH41"/>
<evidence type="ECO:0000313" key="1">
    <source>
        <dbReference type="EMBL" id="JAI01014.1"/>
    </source>
</evidence>
<accession>A0A0E9XH41</accession>
<dbReference type="EMBL" id="GBXM01007564">
    <property type="protein sequence ID" value="JAI01014.1"/>
    <property type="molecule type" value="Transcribed_RNA"/>
</dbReference>
<name>A0A0E9XH41_ANGAN</name>
<reference evidence="1" key="2">
    <citation type="journal article" date="2015" name="Fish Shellfish Immunol.">
        <title>Early steps in the European eel (Anguilla anguilla)-Vibrio vulnificus interaction in the gills: Role of the RtxA13 toxin.</title>
        <authorList>
            <person name="Callol A."/>
            <person name="Pajuelo D."/>
            <person name="Ebbesson L."/>
            <person name="Teles M."/>
            <person name="MacKenzie S."/>
            <person name="Amaro C."/>
        </authorList>
    </citation>
    <scope>NUCLEOTIDE SEQUENCE</scope>
</reference>